<dbReference type="Gramene" id="AET5Gv20672100.3">
    <property type="protein sequence ID" value="AET5Gv20672100.3"/>
    <property type="gene ID" value="AET5Gv20672100"/>
</dbReference>
<dbReference type="EnsemblPlants" id="AET5Gv20672100.3">
    <property type="protein sequence ID" value="AET5Gv20672100.3"/>
    <property type="gene ID" value="AET5Gv20672100"/>
</dbReference>
<proteinExistence type="inferred from homology"/>
<evidence type="ECO:0000256" key="1">
    <source>
        <dbReference type="ARBA" id="ARBA00006974"/>
    </source>
</evidence>
<dbReference type="GO" id="GO:0009733">
    <property type="term" value="P:response to auxin"/>
    <property type="evidence" value="ECO:0007669"/>
    <property type="project" value="InterPro"/>
</dbReference>
<sequence>FFNGMVIKVFCVFTKQRVRVVLTGFGFQIRPFGRQTTPWSTPPPYINHSTPFLPTSQFQACYTFFANLQLAIACEVLCTMGMAEKSSVARKAGLINKTLDRCRSTTARNKPMEGCFSVYVGADRQRYVVRTECLNHPLFQALLEEAEEAFGYADAGPLELPCNTEAFAKVLEKIEKEKQMAAPRRHGLPRGTPIGRLALAGL</sequence>
<accession>A0A453L8M2</accession>
<dbReference type="STRING" id="200361.A0A453L8M2"/>
<name>A0A453L8M2_AEGTS</name>
<evidence type="ECO:0008006" key="4">
    <source>
        <dbReference type="Google" id="ProtNLM"/>
    </source>
</evidence>
<dbReference type="Proteomes" id="UP000015105">
    <property type="component" value="Chromosome 5D"/>
</dbReference>
<reference evidence="2" key="4">
    <citation type="submission" date="2019-03" db="UniProtKB">
        <authorList>
            <consortium name="EnsemblPlants"/>
        </authorList>
    </citation>
    <scope>IDENTIFICATION</scope>
</reference>
<dbReference type="InterPro" id="IPR003676">
    <property type="entry name" value="SAUR_fam"/>
</dbReference>
<evidence type="ECO:0000313" key="2">
    <source>
        <dbReference type="EnsemblPlants" id="AET5Gv20672100.3"/>
    </source>
</evidence>
<reference evidence="3" key="2">
    <citation type="journal article" date="2017" name="Nat. Plants">
        <title>The Aegilops tauschii genome reveals multiple impacts of transposons.</title>
        <authorList>
            <person name="Zhao G."/>
            <person name="Zou C."/>
            <person name="Li K."/>
            <person name="Wang K."/>
            <person name="Li T."/>
            <person name="Gao L."/>
            <person name="Zhang X."/>
            <person name="Wang H."/>
            <person name="Yang Z."/>
            <person name="Liu X."/>
            <person name="Jiang W."/>
            <person name="Mao L."/>
            <person name="Kong X."/>
            <person name="Jiao Y."/>
            <person name="Jia J."/>
        </authorList>
    </citation>
    <scope>NUCLEOTIDE SEQUENCE [LARGE SCALE GENOMIC DNA]</scope>
    <source>
        <strain evidence="3">cv. AL8/78</strain>
    </source>
</reference>
<reference evidence="2" key="3">
    <citation type="journal article" date="2017" name="Nature">
        <title>Genome sequence of the progenitor of the wheat D genome Aegilops tauschii.</title>
        <authorList>
            <person name="Luo M.C."/>
            <person name="Gu Y.Q."/>
            <person name="Puiu D."/>
            <person name="Wang H."/>
            <person name="Twardziok S.O."/>
            <person name="Deal K.R."/>
            <person name="Huo N."/>
            <person name="Zhu T."/>
            <person name="Wang L."/>
            <person name="Wang Y."/>
            <person name="McGuire P.E."/>
            <person name="Liu S."/>
            <person name="Long H."/>
            <person name="Ramasamy R.K."/>
            <person name="Rodriguez J.C."/>
            <person name="Van S.L."/>
            <person name="Yuan L."/>
            <person name="Wang Z."/>
            <person name="Xia Z."/>
            <person name="Xiao L."/>
            <person name="Anderson O.D."/>
            <person name="Ouyang S."/>
            <person name="Liang Y."/>
            <person name="Zimin A.V."/>
            <person name="Pertea G."/>
            <person name="Qi P."/>
            <person name="Bennetzen J.L."/>
            <person name="Dai X."/>
            <person name="Dawson M.W."/>
            <person name="Muller H.G."/>
            <person name="Kugler K."/>
            <person name="Rivarola-Duarte L."/>
            <person name="Spannagl M."/>
            <person name="Mayer K.F.X."/>
            <person name="Lu F.H."/>
            <person name="Bevan M.W."/>
            <person name="Leroy P."/>
            <person name="Li P."/>
            <person name="You F.M."/>
            <person name="Sun Q."/>
            <person name="Liu Z."/>
            <person name="Lyons E."/>
            <person name="Wicker T."/>
            <person name="Salzberg S.L."/>
            <person name="Devos K.M."/>
            <person name="Dvorak J."/>
        </authorList>
    </citation>
    <scope>NUCLEOTIDE SEQUENCE [LARGE SCALE GENOMIC DNA]</scope>
    <source>
        <strain evidence="2">cv. AL8/78</strain>
    </source>
</reference>
<dbReference type="AlphaFoldDB" id="A0A453L8M2"/>
<organism evidence="2 3">
    <name type="scientific">Aegilops tauschii subsp. strangulata</name>
    <name type="common">Goatgrass</name>
    <dbReference type="NCBI Taxonomy" id="200361"/>
    <lineage>
        <taxon>Eukaryota</taxon>
        <taxon>Viridiplantae</taxon>
        <taxon>Streptophyta</taxon>
        <taxon>Embryophyta</taxon>
        <taxon>Tracheophyta</taxon>
        <taxon>Spermatophyta</taxon>
        <taxon>Magnoliopsida</taxon>
        <taxon>Liliopsida</taxon>
        <taxon>Poales</taxon>
        <taxon>Poaceae</taxon>
        <taxon>BOP clade</taxon>
        <taxon>Pooideae</taxon>
        <taxon>Triticodae</taxon>
        <taxon>Triticeae</taxon>
        <taxon>Triticinae</taxon>
        <taxon>Aegilops</taxon>
    </lineage>
</organism>
<dbReference type="PANTHER" id="PTHR31374:SF144">
    <property type="match status" value="1"/>
</dbReference>
<dbReference type="PANTHER" id="PTHR31374">
    <property type="entry name" value="AUXIN-INDUCED PROTEIN-LIKE-RELATED"/>
    <property type="match status" value="1"/>
</dbReference>
<keyword evidence="3" id="KW-1185">Reference proteome</keyword>
<protein>
    <recommendedName>
        <fullName evidence="4">Auxin-responsive protein</fullName>
    </recommendedName>
</protein>
<comment type="similarity">
    <text evidence="1">Belongs to the ARG7 family.</text>
</comment>
<evidence type="ECO:0000313" key="3">
    <source>
        <dbReference type="Proteomes" id="UP000015105"/>
    </source>
</evidence>
<dbReference type="Pfam" id="PF02519">
    <property type="entry name" value="Auxin_inducible"/>
    <property type="match status" value="1"/>
</dbReference>
<reference evidence="3" key="1">
    <citation type="journal article" date="2014" name="Science">
        <title>Ancient hybridizations among the ancestral genomes of bread wheat.</title>
        <authorList>
            <consortium name="International Wheat Genome Sequencing Consortium,"/>
            <person name="Marcussen T."/>
            <person name="Sandve S.R."/>
            <person name="Heier L."/>
            <person name="Spannagl M."/>
            <person name="Pfeifer M."/>
            <person name="Jakobsen K.S."/>
            <person name="Wulff B.B."/>
            <person name="Steuernagel B."/>
            <person name="Mayer K.F."/>
            <person name="Olsen O.A."/>
        </authorList>
    </citation>
    <scope>NUCLEOTIDE SEQUENCE [LARGE SCALE GENOMIC DNA]</scope>
    <source>
        <strain evidence="3">cv. AL8/78</strain>
    </source>
</reference>
<reference evidence="2" key="5">
    <citation type="journal article" date="2021" name="G3 (Bethesda)">
        <title>Aegilops tauschii genome assembly Aet v5.0 features greater sequence contiguity and improved annotation.</title>
        <authorList>
            <person name="Wang L."/>
            <person name="Zhu T."/>
            <person name="Rodriguez J.C."/>
            <person name="Deal K.R."/>
            <person name="Dubcovsky J."/>
            <person name="McGuire P.E."/>
            <person name="Lux T."/>
            <person name="Spannagl M."/>
            <person name="Mayer K.F.X."/>
            <person name="Baldrich P."/>
            <person name="Meyers B.C."/>
            <person name="Huo N."/>
            <person name="Gu Y.Q."/>
            <person name="Zhou H."/>
            <person name="Devos K.M."/>
            <person name="Bennetzen J.L."/>
            <person name="Unver T."/>
            <person name="Budak H."/>
            <person name="Gulick P.J."/>
            <person name="Galiba G."/>
            <person name="Kalapos B."/>
            <person name="Nelson D.R."/>
            <person name="Li P."/>
            <person name="You F.M."/>
            <person name="Luo M.C."/>
            <person name="Dvorak J."/>
        </authorList>
    </citation>
    <scope>NUCLEOTIDE SEQUENCE [LARGE SCALE GENOMIC DNA]</scope>
    <source>
        <strain evidence="2">cv. AL8/78</strain>
    </source>
</reference>